<protein>
    <submittedName>
        <fullName evidence="4">NPD-domain-containing protein</fullName>
    </submittedName>
</protein>
<accession>A0A4Y7PSI7</accession>
<evidence type="ECO:0000313" key="4">
    <source>
        <dbReference type="EMBL" id="TDL17529.1"/>
    </source>
</evidence>
<dbReference type="STRING" id="50990.A0A4Y7PSI7"/>
<dbReference type="GO" id="GO:0018580">
    <property type="term" value="F:nitronate monooxygenase activity"/>
    <property type="evidence" value="ECO:0007669"/>
    <property type="project" value="InterPro"/>
</dbReference>
<dbReference type="PANTHER" id="PTHR32332">
    <property type="entry name" value="2-NITROPROPANE DIOXYGENASE"/>
    <property type="match status" value="1"/>
</dbReference>
<keyword evidence="2" id="KW-0288">FMN</keyword>
<dbReference type="InterPro" id="IPR013785">
    <property type="entry name" value="Aldolase_TIM"/>
</dbReference>
<evidence type="ECO:0000313" key="5">
    <source>
        <dbReference type="Proteomes" id="UP000294933"/>
    </source>
</evidence>
<dbReference type="Proteomes" id="UP000294933">
    <property type="component" value="Unassembled WGS sequence"/>
</dbReference>
<keyword evidence="5" id="KW-1185">Reference proteome</keyword>
<dbReference type="VEuPathDB" id="FungiDB:BD410DRAFT_776051"/>
<reference evidence="4 5" key="1">
    <citation type="submission" date="2018-06" db="EMBL/GenBank/DDBJ databases">
        <title>A transcriptomic atlas of mushroom development highlights an independent origin of complex multicellularity.</title>
        <authorList>
            <consortium name="DOE Joint Genome Institute"/>
            <person name="Krizsan K."/>
            <person name="Almasi E."/>
            <person name="Merenyi Z."/>
            <person name="Sahu N."/>
            <person name="Viragh M."/>
            <person name="Koszo T."/>
            <person name="Mondo S."/>
            <person name="Kiss B."/>
            <person name="Balint B."/>
            <person name="Kues U."/>
            <person name="Barry K."/>
            <person name="Hegedus J.C."/>
            <person name="Henrissat B."/>
            <person name="Johnson J."/>
            <person name="Lipzen A."/>
            <person name="Ohm R."/>
            <person name="Nagy I."/>
            <person name="Pangilinan J."/>
            <person name="Yan J."/>
            <person name="Xiong Y."/>
            <person name="Grigoriev I.V."/>
            <person name="Hibbett D.S."/>
            <person name="Nagy L.G."/>
        </authorList>
    </citation>
    <scope>NUCLEOTIDE SEQUENCE [LARGE SCALE GENOMIC DNA]</scope>
    <source>
        <strain evidence="4 5">SZMC22713</strain>
    </source>
</reference>
<dbReference type="PANTHER" id="PTHR32332:SF31">
    <property type="entry name" value="2-NITROPROPANE DIOXYGENASE FAMILY, PUTATIVE (AFU_ORTHOLOGUE AFUA_2G09850)-RELATED"/>
    <property type="match status" value="1"/>
</dbReference>
<evidence type="ECO:0000256" key="1">
    <source>
        <dbReference type="ARBA" id="ARBA00022630"/>
    </source>
</evidence>
<keyword evidence="1" id="KW-0285">Flavoprotein</keyword>
<keyword evidence="3" id="KW-0560">Oxidoreductase</keyword>
<evidence type="ECO:0000256" key="3">
    <source>
        <dbReference type="ARBA" id="ARBA00023002"/>
    </source>
</evidence>
<proteinExistence type="predicted"/>
<dbReference type="EMBL" id="ML170220">
    <property type="protein sequence ID" value="TDL17529.1"/>
    <property type="molecule type" value="Genomic_DNA"/>
</dbReference>
<dbReference type="OrthoDB" id="2349068at2759"/>
<dbReference type="Gene3D" id="3.20.20.70">
    <property type="entry name" value="Aldolase class I"/>
    <property type="match status" value="1"/>
</dbReference>
<gene>
    <name evidence="4" type="ORF">BD410DRAFT_776051</name>
</gene>
<sequence length="325" mass="34576">MAGASGEELAAEVTRAGGFGFMYPAGVEGVEVLKSKLDKARGILGSSAIDPLRIGVGFLGWQLDQKGAKLPDFLAGVLEERVKAVWFSFGTDLKKWVDFVREYDGRRSVAHKTLVFVLINTAEQARVAINEWKADVVVAQGIEAGGHGHSGAPPLFTLLTELLQEFPSGPPILAAGGLATGSQVAALLTLGASGAVLGTRFLLTPESTYTPAQKAALVAAKSSDSTLRTLVFDDLRGTRQWPGGVDGRGLRNRAIKEVEDGMGLEEATKKMKKSTLADDADGMVVWAGTGVGVMKEIKPAGDIVRELHKDILERFKVSYESIEDP</sequence>
<dbReference type="Pfam" id="PF03060">
    <property type="entry name" value="NMO"/>
    <property type="match status" value="1"/>
</dbReference>
<dbReference type="AlphaFoldDB" id="A0A4Y7PSI7"/>
<dbReference type="SUPFAM" id="SSF51412">
    <property type="entry name" value="Inosine monophosphate dehydrogenase (IMPDH)"/>
    <property type="match status" value="1"/>
</dbReference>
<dbReference type="CDD" id="cd04730">
    <property type="entry name" value="NPD_like"/>
    <property type="match status" value="1"/>
</dbReference>
<evidence type="ECO:0000256" key="2">
    <source>
        <dbReference type="ARBA" id="ARBA00022643"/>
    </source>
</evidence>
<organism evidence="4 5">
    <name type="scientific">Rickenella mellea</name>
    <dbReference type="NCBI Taxonomy" id="50990"/>
    <lineage>
        <taxon>Eukaryota</taxon>
        <taxon>Fungi</taxon>
        <taxon>Dikarya</taxon>
        <taxon>Basidiomycota</taxon>
        <taxon>Agaricomycotina</taxon>
        <taxon>Agaricomycetes</taxon>
        <taxon>Hymenochaetales</taxon>
        <taxon>Rickenellaceae</taxon>
        <taxon>Rickenella</taxon>
    </lineage>
</organism>
<dbReference type="InterPro" id="IPR004136">
    <property type="entry name" value="NMO"/>
</dbReference>
<name>A0A4Y7PSI7_9AGAM</name>